<geneLocation type="mitochondrion" evidence="1"/>
<dbReference type="EMBL" id="OR400204">
    <property type="protein sequence ID" value="WOE91045.1"/>
    <property type="molecule type" value="Genomic_DNA"/>
</dbReference>
<sequence length="97" mass="11748">MKITQKKTPSELWTYYITKKPLQQPHIYTILYKIIHQYTHHPTNILWLHANNSYYTLIHYPTDTKTLKNIIPKKIYKIIHQYKISLETITIIHKSSK</sequence>
<organism evidence="1">
    <name type="scientific">Mastigias sp</name>
    <dbReference type="NCBI Taxonomy" id="3082107"/>
    <lineage>
        <taxon>Eukaryota</taxon>
        <taxon>Metazoa</taxon>
        <taxon>Cnidaria</taxon>
        <taxon>Scyphozoa</taxon>
        <taxon>Rhizostomeae</taxon>
        <taxon>Mastigiidae</taxon>
        <taxon>Mastigias</taxon>
    </lineage>
</organism>
<proteinExistence type="predicted"/>
<gene>
    <name evidence="1" type="primary">orf314</name>
</gene>
<evidence type="ECO:0008006" key="2">
    <source>
        <dbReference type="Google" id="ProtNLM"/>
    </source>
</evidence>
<evidence type="ECO:0000313" key="1">
    <source>
        <dbReference type="EMBL" id="WOE91045.1"/>
    </source>
</evidence>
<keyword evidence="1" id="KW-0496">Mitochondrion</keyword>
<reference evidence="1" key="2">
    <citation type="submission" date="2023-08" db="EMBL/GenBank/DDBJ databases">
        <authorList>
            <person name="Ling M.K."/>
            <person name="Yap N.W.L."/>
            <person name="Iesa I."/>
            <person name="Yip Z.T."/>
            <person name="Huang D."/>
            <person name="Quek Z.B.R."/>
        </authorList>
    </citation>
    <scope>NUCLEOTIDE SEQUENCE</scope>
</reference>
<reference evidence="1" key="1">
    <citation type="journal article" date="2023" name="IScience">
        <title>Revisiting mitogenome evolution in Medusozoa with eight new mitochondrial genomes.</title>
        <authorList>
            <person name="Ling M.K."/>
            <person name="Yap N.W.L."/>
            <person name="Iesa I.B."/>
            <person name="Yip Z.T."/>
            <person name="Huang D."/>
            <person name="Quek Z.B.R."/>
        </authorList>
    </citation>
    <scope>NUCLEOTIDE SEQUENCE</scope>
</reference>
<dbReference type="AlphaFoldDB" id="A0AAU0GX98"/>
<accession>A0AAU0GX98</accession>
<name>A0AAU0GX98_9CNID</name>
<protein>
    <recommendedName>
        <fullName evidence="2">Ribosomal protein S10</fullName>
    </recommendedName>
</protein>